<proteinExistence type="predicted"/>
<keyword evidence="2" id="KW-1133">Transmembrane helix</keyword>
<dbReference type="RefSeq" id="WP_268399668.1">
    <property type="nucleotide sequence ID" value="NZ_CP113787.1"/>
</dbReference>
<evidence type="ECO:0000313" key="3">
    <source>
        <dbReference type="EMBL" id="WAL43867.1"/>
    </source>
</evidence>
<evidence type="ECO:0000313" key="4">
    <source>
        <dbReference type="Proteomes" id="UP001163127"/>
    </source>
</evidence>
<feature type="compositionally biased region" description="Low complexity" evidence="1">
    <location>
        <begin position="193"/>
        <end position="207"/>
    </location>
</feature>
<dbReference type="EMBL" id="CP113787">
    <property type="protein sequence ID" value="WAL43867.1"/>
    <property type="molecule type" value="Genomic_DNA"/>
</dbReference>
<keyword evidence="2" id="KW-0472">Membrane</keyword>
<dbReference type="AlphaFoldDB" id="A0AA47FIK6"/>
<feature type="compositionally biased region" description="Low complexity" evidence="1">
    <location>
        <begin position="115"/>
        <end position="126"/>
    </location>
</feature>
<dbReference type="Proteomes" id="UP001163127">
    <property type="component" value="Chromosome"/>
</dbReference>
<gene>
    <name evidence="3" type="ORF">OFA60_04770</name>
</gene>
<protein>
    <submittedName>
        <fullName evidence="3">Viral protein TPX</fullName>
    </submittedName>
</protein>
<keyword evidence="2" id="KW-0812">Transmembrane</keyword>
<organism evidence="3 4">
    <name type="scientific">Actinomyces naeslundii</name>
    <dbReference type="NCBI Taxonomy" id="1655"/>
    <lineage>
        <taxon>Bacteria</taxon>
        <taxon>Bacillati</taxon>
        <taxon>Actinomycetota</taxon>
        <taxon>Actinomycetes</taxon>
        <taxon>Actinomycetales</taxon>
        <taxon>Actinomycetaceae</taxon>
        <taxon>Actinomyces</taxon>
    </lineage>
</organism>
<name>A0AA47FIK6_ACTNA</name>
<feature type="compositionally biased region" description="Low complexity" evidence="1">
    <location>
        <begin position="260"/>
        <end position="347"/>
    </location>
</feature>
<feature type="region of interest" description="Disordered" evidence="1">
    <location>
        <begin position="239"/>
        <end position="347"/>
    </location>
</feature>
<feature type="region of interest" description="Disordered" evidence="1">
    <location>
        <begin position="111"/>
        <end position="144"/>
    </location>
</feature>
<accession>A0AA47FIK6</accession>
<sequence length="347" mass="36232">MPHATVRPISAPRSALAFLFVLTVVAALALAGAPGHALPMAEDDVSMTVSSEIVVKEDETYTAKFTMSESGSTPTLSKSICNKDTFDADESDAKDVTVEFKDEGDTRSCILQGTGSVSESSDSVSHSGDEFTVTTPDFNDQSSSTTFNITQSVTFPGKVTEADGGKVDGNKVSFNDGDSHLVKGKDKAAAGATPSSSQESTGKSSSTPTWARLLMGAIPAAAIGGGVAVAMSQRKKKQQTQLGPYATPAQGYDPNQVLFSQPNQPGQPYQQPYNGQPGQFGQPGQSYQPGDAGPAPQPYQQPYNGQPGQFGQPGQPYQPGDAGPAPQPYQQPYNGQPGQFGQPDQGL</sequence>
<evidence type="ECO:0000256" key="2">
    <source>
        <dbReference type="SAM" id="Phobius"/>
    </source>
</evidence>
<feature type="compositionally biased region" description="Basic and acidic residues" evidence="1">
    <location>
        <begin position="160"/>
        <end position="169"/>
    </location>
</feature>
<feature type="region of interest" description="Disordered" evidence="1">
    <location>
        <begin position="159"/>
        <end position="207"/>
    </location>
</feature>
<feature type="compositionally biased region" description="Basic and acidic residues" evidence="1">
    <location>
        <begin position="177"/>
        <end position="188"/>
    </location>
</feature>
<evidence type="ECO:0000256" key="1">
    <source>
        <dbReference type="SAM" id="MobiDB-lite"/>
    </source>
</evidence>
<feature type="transmembrane region" description="Helical" evidence="2">
    <location>
        <begin position="210"/>
        <end position="231"/>
    </location>
</feature>
<reference evidence="3" key="1">
    <citation type="submission" date="2022-11" db="EMBL/GenBank/DDBJ databases">
        <title>Dental biofilm bacteria. Genome sequencing and assembly.</title>
        <authorList>
            <person name="Robertsson C."/>
        </authorList>
    </citation>
    <scope>NUCLEOTIDE SEQUENCE</scope>
    <source>
        <strain evidence="3">CW</strain>
    </source>
</reference>
<feature type="compositionally biased region" description="Polar residues" evidence="1">
    <location>
        <begin position="132"/>
        <end position="144"/>
    </location>
</feature>